<dbReference type="Gene3D" id="1.10.3460.10">
    <property type="entry name" value="Chlorophyll a/b binding protein domain"/>
    <property type="match status" value="1"/>
</dbReference>
<proteinExistence type="inferred from homology"/>
<reference evidence="3" key="1">
    <citation type="submission" date="2019-09" db="EMBL/GenBank/DDBJ databases">
        <title>Draft genome information of white flower Hibiscus syriacus.</title>
        <authorList>
            <person name="Kim Y.-M."/>
        </authorList>
    </citation>
    <scope>NUCLEOTIDE SEQUENCE [LARGE SCALE GENOMIC DNA]</scope>
    <source>
        <strain evidence="3">YM2019G1</strain>
    </source>
</reference>
<keyword evidence="2" id="KW-0150">Chloroplast</keyword>
<keyword evidence="2" id="KW-0603">Photosystem I</keyword>
<dbReference type="GO" id="GO:0009765">
    <property type="term" value="P:photosynthesis, light harvesting"/>
    <property type="evidence" value="ECO:0007669"/>
    <property type="project" value="InterPro"/>
</dbReference>
<dbReference type="GO" id="GO:0009535">
    <property type="term" value="C:chloroplast thylakoid membrane"/>
    <property type="evidence" value="ECO:0007669"/>
    <property type="project" value="UniProtKB-SubCell"/>
</dbReference>
<feature type="binding site" evidence="1">
    <location>
        <position position="142"/>
    </location>
    <ligand>
        <name>chlorophyll a</name>
        <dbReference type="ChEBI" id="CHEBI:58416"/>
        <label>1</label>
    </ligand>
</feature>
<dbReference type="GO" id="GO:0016168">
    <property type="term" value="F:chlorophyll binding"/>
    <property type="evidence" value="ECO:0007669"/>
    <property type="project" value="UniProtKB-KW"/>
</dbReference>
<evidence type="ECO:0000313" key="4">
    <source>
        <dbReference type="Proteomes" id="UP000436088"/>
    </source>
</evidence>
<feature type="binding site" description="axial binding residue" evidence="1">
    <location>
        <position position="158"/>
    </location>
    <ligand>
        <name>chlorophyll b</name>
        <dbReference type="ChEBI" id="CHEBI:61721"/>
        <label>1</label>
    </ligand>
    <ligandPart>
        <name>Mg</name>
        <dbReference type="ChEBI" id="CHEBI:25107"/>
    </ligandPart>
</feature>
<dbReference type="GO" id="GO:0009523">
    <property type="term" value="C:photosystem II"/>
    <property type="evidence" value="ECO:0007669"/>
    <property type="project" value="UniProtKB-KW"/>
</dbReference>
<comment type="subcellular location">
    <subcellularLocation>
        <location evidence="2">Plastid</location>
        <location evidence="2">Chloroplast thylakoid membrane</location>
    </subcellularLocation>
</comment>
<protein>
    <recommendedName>
        <fullName evidence="2">Chlorophyll a-b binding protein, chloroplastic</fullName>
    </recommendedName>
</protein>
<keyword evidence="2" id="KW-0793">Thylakoid</keyword>
<keyword evidence="4" id="KW-1185">Reference proteome</keyword>
<evidence type="ECO:0000313" key="3">
    <source>
        <dbReference type="EMBL" id="KAE8720027.1"/>
    </source>
</evidence>
<comment type="caution">
    <text evidence="3">The sequence shown here is derived from an EMBL/GenBank/DDBJ whole genome shotgun (WGS) entry which is preliminary data.</text>
</comment>
<dbReference type="SUPFAM" id="SSF103511">
    <property type="entry name" value="Chlorophyll a-b binding protein"/>
    <property type="match status" value="2"/>
</dbReference>
<name>A0A6A3BVQ4_HIBSY</name>
<sequence>MRFSTADGPCWVLSDAFSPSVTASSSAKRSGSRPVHKSSARVDSITWGYRIAGGPIGQVTDPLYPGGSFDPLSLADDPEAFSELKYPCGCVEDTFDHEPCRVERTTVAVHEKRAVGYVLDVRVLRTGKIAYGKGPLENLADHFADPVNNNVWAYATNFVLGK</sequence>
<keyword evidence="2" id="KW-0157">Chromophore</keyword>
<comment type="function">
    <text evidence="2">The light-harvesting complex (LHC) functions as a light receptor, it captures and delivers excitation energy to photosystems with which it is closely associated.</text>
</comment>
<gene>
    <name evidence="3" type="ORF">F3Y22_tig00109923pilonHSYRG00135</name>
</gene>
<evidence type="ECO:0000256" key="1">
    <source>
        <dbReference type="PIRSR" id="PIRSR601344-1"/>
    </source>
</evidence>
<keyword evidence="2" id="KW-0602">Photosynthesis</keyword>
<keyword evidence="2" id="KW-0604">Photosystem II</keyword>
<keyword evidence="2" id="KW-0934">Plastid</keyword>
<dbReference type="AlphaFoldDB" id="A0A6A3BVQ4"/>
<accession>A0A6A3BVQ4</accession>
<organism evidence="3 4">
    <name type="scientific">Hibiscus syriacus</name>
    <name type="common">Rose of Sharon</name>
    <dbReference type="NCBI Taxonomy" id="106335"/>
    <lineage>
        <taxon>Eukaryota</taxon>
        <taxon>Viridiplantae</taxon>
        <taxon>Streptophyta</taxon>
        <taxon>Embryophyta</taxon>
        <taxon>Tracheophyta</taxon>
        <taxon>Spermatophyta</taxon>
        <taxon>Magnoliopsida</taxon>
        <taxon>eudicotyledons</taxon>
        <taxon>Gunneridae</taxon>
        <taxon>Pentapetalae</taxon>
        <taxon>rosids</taxon>
        <taxon>malvids</taxon>
        <taxon>Malvales</taxon>
        <taxon>Malvaceae</taxon>
        <taxon>Malvoideae</taxon>
        <taxon>Hibiscus</taxon>
    </lineage>
</organism>
<dbReference type="GO" id="GO:0009522">
    <property type="term" value="C:photosystem I"/>
    <property type="evidence" value="ECO:0007669"/>
    <property type="project" value="UniProtKB-KW"/>
</dbReference>
<dbReference type="InterPro" id="IPR001344">
    <property type="entry name" value="Chloro_AB-bd_pln"/>
</dbReference>
<comment type="similarity">
    <text evidence="2">Belongs to the light-harvesting chlorophyll a/b-binding (LHC) protein family.</text>
</comment>
<dbReference type="Proteomes" id="UP000436088">
    <property type="component" value="Unassembled WGS sequence"/>
</dbReference>
<evidence type="ECO:0000256" key="2">
    <source>
        <dbReference type="RuleBase" id="RU363080"/>
    </source>
</evidence>
<keyword evidence="1 2" id="KW-0148">Chlorophyll</keyword>
<dbReference type="EMBL" id="VEPZ02000778">
    <property type="protein sequence ID" value="KAE8720027.1"/>
    <property type="molecule type" value="Genomic_DNA"/>
</dbReference>
<dbReference type="PANTHER" id="PTHR21649">
    <property type="entry name" value="CHLOROPHYLL A/B BINDING PROTEIN"/>
    <property type="match status" value="1"/>
</dbReference>